<organism evidence="2 3">
    <name type="scientific">Segatella oris</name>
    <dbReference type="NCBI Taxonomy" id="28135"/>
    <lineage>
        <taxon>Bacteria</taxon>
        <taxon>Pseudomonadati</taxon>
        <taxon>Bacteroidota</taxon>
        <taxon>Bacteroidia</taxon>
        <taxon>Bacteroidales</taxon>
        <taxon>Prevotellaceae</taxon>
        <taxon>Segatella</taxon>
    </lineage>
</organism>
<dbReference type="RefSeq" id="WP_018921104.1">
    <property type="nucleotide sequence ID" value="NZ_LR134384.1"/>
</dbReference>
<dbReference type="InterPro" id="IPR023346">
    <property type="entry name" value="Lysozyme-like_dom_sf"/>
</dbReference>
<sequence length="144" mass="16507">MNRESKIVLLIFSVLMFIPMYCCGAEQKENANEIDWNPVMEAIIQVESKGNSRAKSGSSVGAMQITPVLVAECNQILKKRKSTKRFKLSDRFSIAKSKEMFLLIQSHHNPLNDIETAIRSWNGGIHFSVKRTQRYFEKVMNILK</sequence>
<dbReference type="Gene3D" id="1.10.530.10">
    <property type="match status" value="1"/>
</dbReference>
<proteinExistence type="predicted"/>
<evidence type="ECO:0000259" key="1">
    <source>
        <dbReference type="Pfam" id="PF01464"/>
    </source>
</evidence>
<evidence type="ECO:0000313" key="3">
    <source>
        <dbReference type="Proteomes" id="UP000274578"/>
    </source>
</evidence>
<feature type="domain" description="Transglycosylase SLT" evidence="1">
    <location>
        <begin position="27"/>
        <end position="126"/>
    </location>
</feature>
<dbReference type="GeneID" id="85012886"/>
<reference evidence="2 3" key="1">
    <citation type="submission" date="2018-12" db="EMBL/GenBank/DDBJ databases">
        <authorList>
            <consortium name="Pathogen Informatics"/>
        </authorList>
    </citation>
    <scope>NUCLEOTIDE SEQUENCE [LARGE SCALE GENOMIC DNA]</scope>
    <source>
        <strain evidence="2 3">NCTC13071</strain>
    </source>
</reference>
<dbReference type="AlphaFoldDB" id="A0A448L7Y5"/>
<gene>
    <name evidence="2" type="ORF">NCTC13071_02112</name>
</gene>
<protein>
    <recommendedName>
        <fullName evidence="1">Transglycosylase SLT domain-containing protein</fullName>
    </recommendedName>
</protein>
<dbReference type="Proteomes" id="UP000274578">
    <property type="component" value="Chromosome 1"/>
</dbReference>
<evidence type="ECO:0000313" key="2">
    <source>
        <dbReference type="EMBL" id="VEH16094.1"/>
    </source>
</evidence>
<dbReference type="InterPro" id="IPR008258">
    <property type="entry name" value="Transglycosylase_SLT_dom_1"/>
</dbReference>
<dbReference type="EMBL" id="LR134384">
    <property type="protein sequence ID" value="VEH16094.1"/>
    <property type="molecule type" value="Genomic_DNA"/>
</dbReference>
<dbReference type="KEGG" id="poc:NCTC13071_02112"/>
<name>A0A448L7Y5_9BACT</name>
<accession>A0A448L7Y5</accession>
<dbReference type="SUPFAM" id="SSF53955">
    <property type="entry name" value="Lysozyme-like"/>
    <property type="match status" value="1"/>
</dbReference>
<dbReference type="Pfam" id="PF01464">
    <property type="entry name" value="SLT"/>
    <property type="match status" value="1"/>
</dbReference>